<reference evidence="2 3" key="1">
    <citation type="submission" date="2019-12" db="EMBL/GenBank/DDBJ databases">
        <title>Genomic-based taxomic classification of the family Erythrobacteraceae.</title>
        <authorList>
            <person name="Xu L."/>
        </authorList>
    </citation>
    <scope>NUCLEOTIDE SEQUENCE [LARGE SCALE GENOMIC DNA]</scope>
    <source>
        <strain evidence="2 3">100921-2</strain>
    </source>
</reference>
<proteinExistence type="predicted"/>
<evidence type="ECO:0000256" key="1">
    <source>
        <dbReference type="SAM" id="Phobius"/>
    </source>
</evidence>
<dbReference type="AlphaFoldDB" id="A0A6I4T938"/>
<dbReference type="OrthoDB" id="7428929at2"/>
<keyword evidence="1" id="KW-0812">Transmembrane</keyword>
<evidence type="ECO:0000313" key="3">
    <source>
        <dbReference type="Proteomes" id="UP000439522"/>
    </source>
</evidence>
<feature type="transmembrane region" description="Helical" evidence="1">
    <location>
        <begin position="57"/>
        <end position="76"/>
    </location>
</feature>
<keyword evidence="3" id="KW-1185">Reference proteome</keyword>
<organism evidence="2 3">
    <name type="scientific">Tsuneonella aeria</name>
    <dbReference type="NCBI Taxonomy" id="1837929"/>
    <lineage>
        <taxon>Bacteria</taxon>
        <taxon>Pseudomonadati</taxon>
        <taxon>Pseudomonadota</taxon>
        <taxon>Alphaproteobacteria</taxon>
        <taxon>Sphingomonadales</taxon>
        <taxon>Erythrobacteraceae</taxon>
        <taxon>Tsuneonella</taxon>
    </lineage>
</organism>
<keyword evidence="1" id="KW-1133">Transmembrane helix</keyword>
<dbReference type="RefSeq" id="WP_160609653.1">
    <property type="nucleotide sequence ID" value="NZ_WTZA01000001.1"/>
</dbReference>
<evidence type="ECO:0000313" key="2">
    <source>
        <dbReference type="EMBL" id="MXO73841.1"/>
    </source>
</evidence>
<feature type="transmembrane region" description="Helical" evidence="1">
    <location>
        <begin position="195"/>
        <end position="213"/>
    </location>
</feature>
<comment type="caution">
    <text evidence="2">The sequence shown here is derived from an EMBL/GenBank/DDBJ whole genome shotgun (WGS) entry which is preliminary data.</text>
</comment>
<gene>
    <name evidence="2" type="ORF">GRI40_01205</name>
</gene>
<feature type="transmembrane region" description="Helical" evidence="1">
    <location>
        <begin position="97"/>
        <end position="117"/>
    </location>
</feature>
<name>A0A6I4T938_9SPHN</name>
<protein>
    <submittedName>
        <fullName evidence="2">Uncharacterized protein</fullName>
    </submittedName>
</protein>
<keyword evidence="1" id="KW-0472">Membrane</keyword>
<dbReference type="EMBL" id="WTZA01000001">
    <property type="protein sequence ID" value="MXO73841.1"/>
    <property type="molecule type" value="Genomic_DNA"/>
</dbReference>
<feature type="transmembrane region" description="Helical" evidence="1">
    <location>
        <begin position="129"/>
        <end position="150"/>
    </location>
</feature>
<feature type="transmembrane region" description="Helical" evidence="1">
    <location>
        <begin position="162"/>
        <end position="183"/>
    </location>
</feature>
<dbReference type="Proteomes" id="UP000439522">
    <property type="component" value="Unassembled WGS sequence"/>
</dbReference>
<feature type="transmembrane region" description="Helical" evidence="1">
    <location>
        <begin position="21"/>
        <end position="45"/>
    </location>
</feature>
<accession>A0A6I4T938</accession>
<sequence length="217" mass="23042">MTSPEPLDTFREPTDGPSFRDIAVAAIAGLALLFGIGLLAGLAVAASEGAIRNPARAATGLAIAVLLVAGCGWALWRVGRKLTGGIMSPRQRTARRMVILSMAIGAVLGAALQISALDGDPLAISTGPVPPFAALVTIAVFLTAVPAVSWRWWRSIDEHEALSYKDGALVAVYAYSAIAPTWWMAWRGGFLPEPHYMATFLIVMAVWAAVWGLRRFS</sequence>